<sequence>MQKDLVVKKRTSTKSRLLKRYEELLERIEDIQASRRNLEEGLRVAIPRIQSQIRPLLTDRDHLIRKRLFRLDELADEFGIGKHERGYFQEFMTEQAAEVLDRVGFGDMELGELFEKYAGEPLKSDAKVLAPIAQRFRDEFGIDIDVQEMLDVGVDNFLNEHGEEIRKKQAEKQEAKDAEDLKNFDPAAKQKVSRQQRAMLQDARAIYLRLVKKYHPDRETDEAARIRKTELIQQITSVYEESDFLTLLKLQIELLEEEEMDAKTLAEDMLKRYTRILQKQLDEIQQEVSYLKFTNKWLFENFFGFDGKFNERRFKRFRKMVREEIERTQRDLNDSKQRREGWFRDWIKGIKAYQQETAD</sequence>
<feature type="region of interest" description="Disordered" evidence="2">
    <location>
        <begin position="168"/>
        <end position="189"/>
    </location>
</feature>
<proteinExistence type="predicted"/>
<feature type="coiled-coil region" evidence="1">
    <location>
        <begin position="14"/>
        <end position="41"/>
    </location>
</feature>
<accession>A0A8J3D3V6</accession>
<gene>
    <name evidence="3" type="ORF">GCM10007390_25450</name>
</gene>
<dbReference type="AlphaFoldDB" id="A0A8J3D3V6"/>
<evidence type="ECO:0000313" key="4">
    <source>
        <dbReference type="Proteomes" id="UP000598271"/>
    </source>
</evidence>
<evidence type="ECO:0000313" key="3">
    <source>
        <dbReference type="EMBL" id="GHB70636.1"/>
    </source>
</evidence>
<reference evidence="3 4" key="1">
    <citation type="journal article" date="2014" name="Int. J. Syst. Evol. Microbiol.">
        <title>Complete genome sequence of Corynebacterium casei LMG S-19264T (=DSM 44701T), isolated from a smear-ripened cheese.</title>
        <authorList>
            <consortium name="US DOE Joint Genome Institute (JGI-PGF)"/>
            <person name="Walter F."/>
            <person name="Albersmeier A."/>
            <person name="Kalinowski J."/>
            <person name="Ruckert C."/>
        </authorList>
    </citation>
    <scope>NUCLEOTIDE SEQUENCE [LARGE SCALE GENOMIC DNA]</scope>
    <source>
        <strain evidence="3 4">KCTC 12866</strain>
    </source>
</reference>
<keyword evidence="4" id="KW-1185">Reference proteome</keyword>
<name>A0A8J3D3V6_9BACT</name>
<comment type="caution">
    <text evidence="3">The sequence shown here is derived from an EMBL/GenBank/DDBJ whole genome shotgun (WGS) entry which is preliminary data.</text>
</comment>
<organism evidence="3 4">
    <name type="scientific">Persicitalea jodogahamensis</name>
    <dbReference type="NCBI Taxonomy" id="402147"/>
    <lineage>
        <taxon>Bacteria</taxon>
        <taxon>Pseudomonadati</taxon>
        <taxon>Bacteroidota</taxon>
        <taxon>Cytophagia</taxon>
        <taxon>Cytophagales</taxon>
        <taxon>Spirosomataceae</taxon>
        <taxon>Persicitalea</taxon>
    </lineage>
</organism>
<dbReference type="Proteomes" id="UP000598271">
    <property type="component" value="Unassembled WGS sequence"/>
</dbReference>
<evidence type="ECO:0000256" key="1">
    <source>
        <dbReference type="SAM" id="Coils"/>
    </source>
</evidence>
<dbReference type="InterPro" id="IPR036869">
    <property type="entry name" value="J_dom_sf"/>
</dbReference>
<feature type="compositionally biased region" description="Basic and acidic residues" evidence="2">
    <location>
        <begin position="168"/>
        <end position="183"/>
    </location>
</feature>
<dbReference type="RefSeq" id="WP_189564828.1">
    <property type="nucleotide sequence ID" value="NZ_BMXF01000002.1"/>
</dbReference>
<evidence type="ECO:0000256" key="2">
    <source>
        <dbReference type="SAM" id="MobiDB-lite"/>
    </source>
</evidence>
<dbReference type="EMBL" id="BMXF01000002">
    <property type="protein sequence ID" value="GHB70636.1"/>
    <property type="molecule type" value="Genomic_DNA"/>
</dbReference>
<protein>
    <submittedName>
        <fullName evidence="3">Molecular chaperone DnaJ</fullName>
    </submittedName>
</protein>
<keyword evidence="1" id="KW-0175">Coiled coil</keyword>
<dbReference type="SUPFAM" id="SSF46565">
    <property type="entry name" value="Chaperone J-domain"/>
    <property type="match status" value="1"/>
</dbReference>